<reference evidence="2" key="1">
    <citation type="submission" date="2022-11" db="UniProtKB">
        <authorList>
            <consortium name="WormBaseParasite"/>
        </authorList>
    </citation>
    <scope>IDENTIFICATION</scope>
</reference>
<evidence type="ECO:0000313" key="1">
    <source>
        <dbReference type="Proteomes" id="UP000887560"/>
    </source>
</evidence>
<accession>A0A915P5A8</accession>
<name>A0A915P5A8_9BILA</name>
<keyword evidence="1" id="KW-1185">Reference proteome</keyword>
<dbReference type="InterPro" id="IPR038765">
    <property type="entry name" value="Papain-like_cys_pep_sf"/>
</dbReference>
<dbReference type="Gene3D" id="3.90.70.10">
    <property type="entry name" value="Cysteine proteinases"/>
    <property type="match status" value="1"/>
</dbReference>
<protein>
    <submittedName>
        <fullName evidence="2">USP domain-containing protein</fullName>
    </submittedName>
</protein>
<dbReference type="WBParaSite" id="scf7180000424047.g12119">
    <property type="protein sequence ID" value="scf7180000424047.g12119"/>
    <property type="gene ID" value="scf7180000424047.g12119"/>
</dbReference>
<dbReference type="Proteomes" id="UP000887560">
    <property type="component" value="Unplaced"/>
</dbReference>
<organism evidence="1 2">
    <name type="scientific">Meloidogyne floridensis</name>
    <dbReference type="NCBI Taxonomy" id="298350"/>
    <lineage>
        <taxon>Eukaryota</taxon>
        <taxon>Metazoa</taxon>
        <taxon>Ecdysozoa</taxon>
        <taxon>Nematoda</taxon>
        <taxon>Chromadorea</taxon>
        <taxon>Rhabditida</taxon>
        <taxon>Tylenchina</taxon>
        <taxon>Tylenchomorpha</taxon>
        <taxon>Tylenchoidea</taxon>
        <taxon>Meloidogynidae</taxon>
        <taxon>Meloidogyninae</taxon>
        <taxon>Meloidogyne</taxon>
    </lineage>
</organism>
<sequence length="261" mass="29625">MSSYCAGSSNVPPADKSQFDLSYEDIIDKIGYSELTVPREPGKTGLRNPQNNCFINVILQTIFANEIRKDFDGKTENSSINFVYYLINKLGEDTNRGVLEIMSNTFDKKSLPNFDEETIIEAGSDFLSQQRTYSSSIVTDLFTITSCSIINCNGCAQKTIAFQQQVHIGESFSSGHFISKLKNLVTEDWQLFDDARIRMLDPDDVKVALKLSLHWLIIDSHICTAAESKNARFPKLVLYVLRVISKKDEYWSKTQYQHLVC</sequence>
<proteinExistence type="predicted"/>
<dbReference type="SUPFAM" id="SSF54001">
    <property type="entry name" value="Cysteine proteinases"/>
    <property type="match status" value="1"/>
</dbReference>
<evidence type="ECO:0000313" key="2">
    <source>
        <dbReference type="WBParaSite" id="scf7180000424047.g12119"/>
    </source>
</evidence>
<dbReference type="AlphaFoldDB" id="A0A915P5A8"/>